<dbReference type="NCBIfam" id="NF038308">
    <property type="entry name" value="RNA_repair_RtcR"/>
    <property type="match status" value="1"/>
</dbReference>
<dbReference type="GeneID" id="97670105"/>
<dbReference type="PIRSF" id="PIRSF037354">
    <property type="entry name" value="Txn_actvtr_RtcR"/>
    <property type="match status" value="1"/>
</dbReference>
<keyword evidence="2" id="KW-0067">ATP-binding</keyword>
<organism evidence="4 5">
    <name type="scientific">Roseibium album</name>
    <dbReference type="NCBI Taxonomy" id="311410"/>
    <lineage>
        <taxon>Bacteria</taxon>
        <taxon>Pseudomonadati</taxon>
        <taxon>Pseudomonadota</taxon>
        <taxon>Alphaproteobacteria</taxon>
        <taxon>Hyphomicrobiales</taxon>
        <taxon>Stappiaceae</taxon>
        <taxon>Roseibium</taxon>
    </lineage>
</organism>
<reference evidence="5" key="1">
    <citation type="submission" date="2015-07" db="EMBL/GenBank/DDBJ databases">
        <authorList>
            <person name="Rodrigo-Torres Lidia"/>
            <person name="Arahal R.David."/>
        </authorList>
    </citation>
    <scope>NUCLEOTIDE SEQUENCE [LARGE SCALE GENOMIC DNA]</scope>
    <source>
        <strain evidence="5">CECT 5096</strain>
    </source>
</reference>
<protein>
    <submittedName>
        <fullName evidence="4">Nitric oxide reductase transcription regulator norR2</fullName>
    </submittedName>
</protein>
<evidence type="ECO:0000256" key="2">
    <source>
        <dbReference type="ARBA" id="ARBA00022840"/>
    </source>
</evidence>
<feature type="domain" description="Sigma-54 factor interaction" evidence="3">
    <location>
        <begin position="180"/>
        <end position="418"/>
    </location>
</feature>
<dbReference type="SUPFAM" id="SSF52540">
    <property type="entry name" value="P-loop containing nucleoside triphosphate hydrolases"/>
    <property type="match status" value="1"/>
</dbReference>
<dbReference type="InterPro" id="IPR027417">
    <property type="entry name" value="P-loop_NTPase"/>
</dbReference>
<evidence type="ECO:0000313" key="4">
    <source>
        <dbReference type="EMBL" id="CTQ70973.1"/>
    </source>
</evidence>
<evidence type="ECO:0000313" key="5">
    <source>
        <dbReference type="Proteomes" id="UP000049983"/>
    </source>
</evidence>
<dbReference type="PROSITE" id="PS50045">
    <property type="entry name" value="SIGMA54_INTERACT_4"/>
    <property type="match status" value="1"/>
</dbReference>
<dbReference type="CDD" id="cd00009">
    <property type="entry name" value="AAA"/>
    <property type="match status" value="1"/>
</dbReference>
<dbReference type="Pfam" id="PF06956">
    <property type="entry name" value="RtcR"/>
    <property type="match status" value="1"/>
</dbReference>
<dbReference type="OrthoDB" id="9154941at2"/>
<proteinExistence type="predicted"/>
<dbReference type="InterPro" id="IPR003593">
    <property type="entry name" value="AAA+_ATPase"/>
</dbReference>
<evidence type="ECO:0000256" key="1">
    <source>
        <dbReference type="ARBA" id="ARBA00022741"/>
    </source>
</evidence>
<gene>
    <name evidence="4" type="primary">norR2</name>
    <name evidence="4" type="ORF">LA5096_02735</name>
</gene>
<dbReference type="GO" id="GO:0005524">
    <property type="term" value="F:ATP binding"/>
    <property type="evidence" value="ECO:0007669"/>
    <property type="project" value="UniProtKB-KW"/>
</dbReference>
<name>A0A0M6Z8E2_9HYPH</name>
<dbReference type="EMBL" id="CXWC01000010">
    <property type="protein sequence ID" value="CTQ70973.1"/>
    <property type="molecule type" value="Genomic_DNA"/>
</dbReference>
<dbReference type="PANTHER" id="PTHR32071">
    <property type="entry name" value="TRANSCRIPTIONAL REGULATORY PROTEIN"/>
    <property type="match status" value="1"/>
</dbReference>
<dbReference type="InterPro" id="IPR025662">
    <property type="entry name" value="Sigma_54_int_dom_ATP-bd_1"/>
</dbReference>
<accession>A0A0M6Z8E2</accession>
<dbReference type="AlphaFoldDB" id="A0A0M6Z8E2"/>
<evidence type="ECO:0000259" key="3">
    <source>
        <dbReference type="PROSITE" id="PS50045"/>
    </source>
</evidence>
<dbReference type="GO" id="GO:0003700">
    <property type="term" value="F:DNA-binding transcription factor activity"/>
    <property type="evidence" value="ECO:0007669"/>
    <property type="project" value="InterPro"/>
</dbReference>
<dbReference type="InterPro" id="IPR002078">
    <property type="entry name" value="Sigma_54_int"/>
</dbReference>
<dbReference type="RefSeq" id="WP_055113527.1">
    <property type="nucleotide sequence ID" value="NZ_CXWA01000001.1"/>
</dbReference>
<dbReference type="PROSITE" id="PS00675">
    <property type="entry name" value="SIGMA54_INTERACT_1"/>
    <property type="match status" value="1"/>
</dbReference>
<dbReference type="InterPro" id="IPR009715">
    <property type="entry name" value="RtcR"/>
</dbReference>
<dbReference type="Gene3D" id="3.40.50.300">
    <property type="entry name" value="P-loop containing nucleotide triphosphate hydrolases"/>
    <property type="match status" value="1"/>
</dbReference>
<dbReference type="STRING" id="311410.LA5095_01480"/>
<dbReference type="Gene3D" id="1.10.8.60">
    <property type="match status" value="1"/>
</dbReference>
<dbReference type="PANTHER" id="PTHR32071:SF14">
    <property type="entry name" value="TRANSCRIPTIONAL REGULATORY PROTEIN RTCR"/>
    <property type="match status" value="1"/>
</dbReference>
<keyword evidence="5" id="KW-1185">Reference proteome</keyword>
<dbReference type="Proteomes" id="UP000049983">
    <property type="component" value="Unassembled WGS sequence"/>
</dbReference>
<keyword evidence="1" id="KW-0547">Nucleotide-binding</keyword>
<dbReference type="Pfam" id="PF00158">
    <property type="entry name" value="Sigma54_activat"/>
    <property type="match status" value="1"/>
</dbReference>
<sequence length="526" mass="59522">MKKNVVIGFLGIQLDAGKKRRWRPSIAVTQHGSFPVHRIELLYDRAFHRLASNVKKDIEDASPATEVLLQQVDLRDPWDFQEVYGALFDFARDYGFDEDREDYFVHLTTGTHVAQICWFLLTESRHVPAKLVQTSPPRGDDGEVTGRYNIVDLDLSRYDALQQRFDLIAEEYNALLKAGIETRNTAFNSLIERIELVATNSDAPLLLLGDTGTGKSELAERIYELKLQRRRVKGRLVHVNCATLKGERAMSSLFGHRRGTMGTGSPDRRGLLREADGGVLFLDEINELGLDEQAMILHAVETGRFLAVGSDHEITSRFQLIAGTNRNLGQLVSEGKFRPDLYARLNLWTFRLPSLTERREDIEPNIEFELNRAEKLLGNRVGFNVDARARYLDFAVSPATPWPGNFRDLGASVQRLCTLAPRGRITLTLVEQEIDALESQWTSALANPDDTLLRDLLGDRTDEIDVFDRVQLAYVIRMCRKSPSLSATGRVLFAASRASKTSRNDADRLKKYLDRFDLNWSAITAE</sequence>
<dbReference type="SMART" id="SM00382">
    <property type="entry name" value="AAA"/>
    <property type="match status" value="1"/>
</dbReference>
<dbReference type="InterPro" id="IPR017183">
    <property type="entry name" value="Sigma54_dep_tscrpt_act_RtcR"/>
</dbReference>